<dbReference type="SUPFAM" id="SSF50891">
    <property type="entry name" value="Cyclophilin-like"/>
    <property type="match status" value="1"/>
</dbReference>
<dbReference type="PANTHER" id="PTHR43246">
    <property type="entry name" value="PEPTIDYL-PROLYL CIS-TRANS ISOMERASE CYP38, CHLOROPLASTIC"/>
    <property type="match status" value="1"/>
</dbReference>
<dbReference type="AlphaFoldDB" id="A0A0P7DUD6"/>
<protein>
    <recommendedName>
        <fullName evidence="1">peptidylprolyl isomerase</fullName>
        <ecNumber evidence="1">5.2.1.8</ecNumber>
    </recommendedName>
</protein>
<dbReference type="GO" id="GO:0003755">
    <property type="term" value="F:peptidyl-prolyl cis-trans isomerase activity"/>
    <property type="evidence" value="ECO:0007669"/>
    <property type="project" value="UniProtKB-KW"/>
</dbReference>
<dbReference type="Proteomes" id="UP000050378">
    <property type="component" value="Unassembled WGS sequence"/>
</dbReference>
<dbReference type="Gene3D" id="2.40.100.10">
    <property type="entry name" value="Cyclophilin-like"/>
    <property type="match status" value="1"/>
</dbReference>
<feature type="domain" description="PPIase cyclophilin-type" evidence="4">
    <location>
        <begin position="57"/>
        <end position="235"/>
    </location>
</feature>
<evidence type="ECO:0000259" key="4">
    <source>
        <dbReference type="PROSITE" id="PS50072"/>
    </source>
</evidence>
<dbReference type="Pfam" id="PF00160">
    <property type="entry name" value="Pro_isomerase"/>
    <property type="match status" value="1"/>
</dbReference>
<evidence type="ECO:0000256" key="3">
    <source>
        <dbReference type="ARBA" id="ARBA00023235"/>
    </source>
</evidence>
<accession>A0A0P7DUD6</accession>
<dbReference type="EC" id="5.2.1.8" evidence="1"/>
<evidence type="ECO:0000313" key="5">
    <source>
        <dbReference type="EMBL" id="KPM82766.1"/>
    </source>
</evidence>
<evidence type="ECO:0000313" key="6">
    <source>
        <dbReference type="Proteomes" id="UP000050378"/>
    </source>
</evidence>
<keyword evidence="3" id="KW-0413">Isomerase</keyword>
<dbReference type="OrthoDB" id="9807797at2"/>
<reference evidence="5 6" key="1">
    <citation type="submission" date="2015-09" db="EMBL/GenBank/DDBJ databases">
        <title>Draft Genome Sequence of Pseudoalteromonas lipolytica UCD-48B.</title>
        <authorList>
            <person name="Krusor M."/>
            <person name="Coil D.A."/>
            <person name="Lang J.M."/>
            <person name="Eisen J.A."/>
            <person name="Alexiev A."/>
        </authorList>
    </citation>
    <scope>NUCLEOTIDE SEQUENCE [LARGE SCALE GENOMIC DNA]</scope>
    <source>
        <strain evidence="5 6">UCD-48B</strain>
    </source>
</reference>
<dbReference type="InterPro" id="IPR002130">
    <property type="entry name" value="Cyclophilin-type_PPIase_dom"/>
</dbReference>
<gene>
    <name evidence="5" type="ORF">AOG27_14135</name>
</gene>
<sequence length="292" mass="32276">MKLSLLTLCLGAFLAAPIDVDAKETSQKRSAGEIIMTASSSEWRKVSAENVIKLTLPTGAAYIELNDELAPIHANNMRQLAKEGFYQGLSVYRFVEGFVAQGGDASESKPVKNAKKGLPAEFYLRTKTPLAITELKGPDGYATKTGFLNGFAVAQNLSQTETWQVHCPGVFAMARDNDINSGGTEFYVTIGNSQRYLDRNITVFGRVLEGMEHFNLLQRTATEGQAFNPITDMQVLADIKDTDNSEFRVMKTDSNAFKALIEARKNRVEAWFVESPNFIDVCAMPIPTERIK</sequence>
<dbReference type="EMBL" id="LJTC01000009">
    <property type="protein sequence ID" value="KPM82766.1"/>
    <property type="molecule type" value="Genomic_DNA"/>
</dbReference>
<dbReference type="PATRIC" id="fig|570156.3.peg.3926"/>
<dbReference type="STRING" id="570156.AOG27_14135"/>
<dbReference type="PROSITE" id="PS50072">
    <property type="entry name" value="CSA_PPIASE_2"/>
    <property type="match status" value="1"/>
</dbReference>
<dbReference type="InterPro" id="IPR044665">
    <property type="entry name" value="E_coli_cyclophilin_A-like"/>
</dbReference>
<dbReference type="InterPro" id="IPR029000">
    <property type="entry name" value="Cyclophilin-like_dom_sf"/>
</dbReference>
<evidence type="ECO:0000256" key="2">
    <source>
        <dbReference type="ARBA" id="ARBA00023110"/>
    </source>
</evidence>
<organism evidence="5 6">
    <name type="scientific">Pseudoalteromonas lipolytica</name>
    <dbReference type="NCBI Taxonomy" id="570156"/>
    <lineage>
        <taxon>Bacteria</taxon>
        <taxon>Pseudomonadati</taxon>
        <taxon>Pseudomonadota</taxon>
        <taxon>Gammaproteobacteria</taxon>
        <taxon>Alteromonadales</taxon>
        <taxon>Pseudoalteromonadaceae</taxon>
        <taxon>Pseudoalteromonas</taxon>
    </lineage>
</organism>
<proteinExistence type="predicted"/>
<keyword evidence="2" id="KW-0697">Rotamase</keyword>
<name>A0A0P7DUD6_9GAMM</name>
<dbReference type="RefSeq" id="WP_054553665.1">
    <property type="nucleotide sequence ID" value="NZ_LJTC01000009.1"/>
</dbReference>
<comment type="caution">
    <text evidence="5">The sequence shown here is derived from an EMBL/GenBank/DDBJ whole genome shotgun (WGS) entry which is preliminary data.</text>
</comment>
<evidence type="ECO:0000256" key="1">
    <source>
        <dbReference type="ARBA" id="ARBA00013194"/>
    </source>
</evidence>